<accession>A0A160FXK1</accession>
<keyword evidence="2" id="KW-1185">Reference proteome</keyword>
<evidence type="ECO:0000313" key="1">
    <source>
        <dbReference type="EMBL" id="ANB77966.1"/>
    </source>
</evidence>
<keyword evidence="1" id="KW-0614">Plasmid</keyword>
<dbReference type="EMBL" id="CP014581">
    <property type="protein sequence ID" value="ANB77966.1"/>
    <property type="molecule type" value="Genomic_DNA"/>
</dbReference>
<evidence type="ECO:0000313" key="2">
    <source>
        <dbReference type="Proteomes" id="UP000076852"/>
    </source>
</evidence>
<dbReference type="RefSeq" id="WP_063501138.1">
    <property type="nucleotide sequence ID" value="NZ_CP014581.1"/>
</dbReference>
<gene>
    <name evidence="1" type="ORF">AYM40_37000</name>
</gene>
<protein>
    <submittedName>
        <fullName evidence="1">Uncharacterized protein</fullName>
    </submittedName>
</protein>
<dbReference type="KEGG" id="buz:AYM40_37000"/>
<proteinExistence type="predicted"/>
<reference evidence="1 2" key="1">
    <citation type="journal article" date="2016" name="Gene">
        <title>PacBio SMRT assembly of a complex multi-replicon genome reveals chlorocatechol degradative operon in a region of genome plasticity.</title>
        <authorList>
            <person name="Ricker N."/>
            <person name="Shen S.Y."/>
            <person name="Goordial J."/>
            <person name="Jin S."/>
            <person name="Fulthorpe R.R."/>
        </authorList>
    </citation>
    <scope>NUCLEOTIDE SEQUENCE [LARGE SCALE GENOMIC DNA]</scope>
    <source>
        <strain evidence="1 2">OLGA172</strain>
        <plasmid evidence="2">polga2</plasmid>
    </source>
</reference>
<geneLocation type="plasmid" evidence="2">
    <name>polga2</name>
</geneLocation>
<organism evidence="1 2">
    <name type="scientific">Paraburkholderia phytofirmans OLGA172</name>
    <dbReference type="NCBI Taxonomy" id="1417228"/>
    <lineage>
        <taxon>Bacteria</taxon>
        <taxon>Pseudomonadati</taxon>
        <taxon>Pseudomonadota</taxon>
        <taxon>Betaproteobacteria</taxon>
        <taxon>Burkholderiales</taxon>
        <taxon>Burkholderiaceae</taxon>
        <taxon>Paraburkholderia</taxon>
    </lineage>
</organism>
<dbReference type="AlphaFoldDB" id="A0A160FXK1"/>
<name>A0A160FXK1_9BURK</name>
<dbReference type="OrthoDB" id="9127217at2"/>
<dbReference type="Proteomes" id="UP000076852">
    <property type="component" value="Plasmid pOLGA2"/>
</dbReference>
<sequence length="218" mass="23956">MSKYINAAPQELRPQQMIFEVFCREAFLKPLENHGRAAEVFFRGARLGFVDHLGVAGLMQAHERELNNALYSHSPTGLPIDDELPSAAALAEYPHLRRRFPEAAQLVDAQNGPVPDGAVSASPDAQANVLRSASAEQLLMELARRGVFMDLHHAVGALHDHLERAGHLDSDSPLTSYLTYRLRAADAAVSGRSDSADAAGRWREKIDILNAAHVRTRH</sequence>